<comment type="caution">
    <text evidence="5">The sequence shown here is derived from an EMBL/GenBank/DDBJ whole genome shotgun (WGS) entry which is preliminary data.</text>
</comment>
<gene>
    <name evidence="5" type="ORF">GCM10011503_20830</name>
</gene>
<evidence type="ECO:0000256" key="2">
    <source>
        <dbReference type="HAMAP-Rule" id="MF_02087"/>
    </source>
</evidence>
<dbReference type="InterPro" id="IPR029066">
    <property type="entry name" value="PLP-binding_barrel"/>
</dbReference>
<keyword evidence="6" id="KW-1185">Reference proteome</keyword>
<evidence type="ECO:0000256" key="3">
    <source>
        <dbReference type="RuleBase" id="RU004514"/>
    </source>
</evidence>
<evidence type="ECO:0000313" key="6">
    <source>
        <dbReference type="Proteomes" id="UP000628854"/>
    </source>
</evidence>
<protein>
    <recommendedName>
        <fullName evidence="2">Pyridoxal phosphate homeostasis protein</fullName>
        <shortName evidence="2">PLP homeostasis protein</shortName>
    </recommendedName>
</protein>
<dbReference type="CDD" id="cd00635">
    <property type="entry name" value="PLPDE_III_YBL036c_like"/>
    <property type="match status" value="1"/>
</dbReference>
<dbReference type="InterPro" id="IPR011078">
    <property type="entry name" value="PyrdxlP_homeostasis"/>
</dbReference>
<dbReference type="NCBIfam" id="TIGR00044">
    <property type="entry name" value="YggS family pyridoxal phosphate-dependent enzyme"/>
    <property type="match status" value="1"/>
</dbReference>
<proteinExistence type="inferred from homology"/>
<dbReference type="Pfam" id="PF01168">
    <property type="entry name" value="Ala_racemase_N"/>
    <property type="match status" value="1"/>
</dbReference>
<dbReference type="PANTHER" id="PTHR10146:SF14">
    <property type="entry name" value="PYRIDOXAL PHOSPHATE HOMEOSTASIS PROTEIN"/>
    <property type="match status" value="1"/>
</dbReference>
<dbReference type="HAMAP" id="MF_02087">
    <property type="entry name" value="PLP_homeostasis"/>
    <property type="match status" value="1"/>
</dbReference>
<name>A0ABQ1JP53_9PROT</name>
<sequence length="244" mass="26695">MVARQPGGISKLACRAGNMLHRAMTNTALTHQIAAQREIILKAIRANSDHDVDLIAVSKRQPDERLQAALDCGHRVFGENRVQEAQAHWGHRRDIDGLRLHLIGPLQSNKSEDAVALFDVIQTVDRPKIVRTLAEAAEKLGRHPDLFIQVNTGEEDQKSGVSPGETDRLVELVRETYPGRLLGLMCIPPVEEPAGPHFALLSKLAGENGLNALSMGMSADYELACQYGATHVRVGSAFFGERDS</sequence>
<dbReference type="PIRSF" id="PIRSF004848">
    <property type="entry name" value="YBL036c_PLPDEIII"/>
    <property type="match status" value="1"/>
</dbReference>
<dbReference type="Proteomes" id="UP000628854">
    <property type="component" value="Unassembled WGS sequence"/>
</dbReference>
<evidence type="ECO:0000313" key="5">
    <source>
        <dbReference type="EMBL" id="GGB71999.1"/>
    </source>
</evidence>
<comment type="function">
    <text evidence="2">Pyridoxal 5'-phosphate (PLP)-binding protein, which is involved in PLP homeostasis.</text>
</comment>
<organism evidence="5 6">
    <name type="scientific">Henriciella pelagia</name>
    <dbReference type="NCBI Taxonomy" id="1977912"/>
    <lineage>
        <taxon>Bacteria</taxon>
        <taxon>Pseudomonadati</taxon>
        <taxon>Pseudomonadota</taxon>
        <taxon>Alphaproteobacteria</taxon>
        <taxon>Hyphomonadales</taxon>
        <taxon>Hyphomonadaceae</taxon>
        <taxon>Henriciella</taxon>
    </lineage>
</organism>
<dbReference type="Gene3D" id="3.20.20.10">
    <property type="entry name" value="Alanine racemase"/>
    <property type="match status" value="1"/>
</dbReference>
<evidence type="ECO:0000259" key="4">
    <source>
        <dbReference type="Pfam" id="PF01168"/>
    </source>
</evidence>
<accession>A0ABQ1JP53</accession>
<dbReference type="SUPFAM" id="SSF51419">
    <property type="entry name" value="PLP-binding barrel"/>
    <property type="match status" value="1"/>
</dbReference>
<dbReference type="InterPro" id="IPR001608">
    <property type="entry name" value="Ala_racemase_N"/>
</dbReference>
<feature type="modified residue" description="N6-(pyridoxal phosphate)lysine" evidence="2">
    <location>
        <position position="59"/>
    </location>
</feature>
<evidence type="ECO:0000256" key="1">
    <source>
        <dbReference type="ARBA" id="ARBA00022898"/>
    </source>
</evidence>
<dbReference type="EMBL" id="BMKF01000002">
    <property type="protein sequence ID" value="GGB71999.1"/>
    <property type="molecule type" value="Genomic_DNA"/>
</dbReference>
<reference evidence="6" key="1">
    <citation type="journal article" date="2019" name="Int. J. Syst. Evol. Microbiol.">
        <title>The Global Catalogue of Microorganisms (GCM) 10K type strain sequencing project: providing services to taxonomists for standard genome sequencing and annotation.</title>
        <authorList>
            <consortium name="The Broad Institute Genomics Platform"/>
            <consortium name="The Broad Institute Genome Sequencing Center for Infectious Disease"/>
            <person name="Wu L."/>
            <person name="Ma J."/>
        </authorList>
    </citation>
    <scope>NUCLEOTIDE SEQUENCE [LARGE SCALE GENOMIC DNA]</scope>
    <source>
        <strain evidence="6">CGMCC 1.15928</strain>
    </source>
</reference>
<feature type="domain" description="Alanine racemase N-terminal" evidence="4">
    <location>
        <begin position="43"/>
        <end position="242"/>
    </location>
</feature>
<keyword evidence="1 2" id="KW-0663">Pyridoxal phosphate</keyword>
<comment type="similarity">
    <text evidence="2 3">Belongs to the pyridoxal phosphate-binding protein YggS/PROSC family.</text>
</comment>
<dbReference type="PANTHER" id="PTHR10146">
    <property type="entry name" value="PROLINE SYNTHETASE CO-TRANSCRIBED BACTERIAL HOMOLOG PROTEIN"/>
    <property type="match status" value="1"/>
</dbReference>